<evidence type="ECO:0000313" key="1">
    <source>
        <dbReference type="EMBL" id="KAJ9049586.1"/>
    </source>
</evidence>
<evidence type="ECO:0000313" key="2">
    <source>
        <dbReference type="Proteomes" id="UP001165960"/>
    </source>
</evidence>
<sequence length="104" mass="11541">MEFITPRIVSSQINAYQGLNVRIVGIVKQQQGNGVLLETTDRGQVTVHITQPAVYCVNDCIEVVGKVQNGEILEQMSYNLGPGLDFESYNQAIDRFSKAPHLFS</sequence>
<dbReference type="EMBL" id="QTSX02007216">
    <property type="protein sequence ID" value="KAJ9049586.1"/>
    <property type="molecule type" value="Genomic_DNA"/>
</dbReference>
<protein>
    <submittedName>
        <fullName evidence="1">Uncharacterized protein</fullName>
    </submittedName>
</protein>
<keyword evidence="2" id="KW-1185">Reference proteome</keyword>
<name>A0ACC2RHS1_9FUNG</name>
<reference evidence="1" key="1">
    <citation type="submission" date="2022-04" db="EMBL/GenBank/DDBJ databases">
        <title>Genome of the entomopathogenic fungus Entomophthora muscae.</title>
        <authorList>
            <person name="Elya C."/>
            <person name="Lovett B.R."/>
            <person name="Lee E."/>
            <person name="Macias A.M."/>
            <person name="Hajek A.E."/>
            <person name="De Bivort B.L."/>
            <person name="Kasson M.T."/>
            <person name="De Fine Licht H.H."/>
            <person name="Stajich J.E."/>
        </authorList>
    </citation>
    <scope>NUCLEOTIDE SEQUENCE</scope>
    <source>
        <strain evidence="1">Berkeley</strain>
    </source>
</reference>
<gene>
    <name evidence="1" type="ORF">DSO57_1022826</name>
</gene>
<organism evidence="1 2">
    <name type="scientific">Entomophthora muscae</name>
    <dbReference type="NCBI Taxonomy" id="34485"/>
    <lineage>
        <taxon>Eukaryota</taxon>
        <taxon>Fungi</taxon>
        <taxon>Fungi incertae sedis</taxon>
        <taxon>Zoopagomycota</taxon>
        <taxon>Entomophthoromycotina</taxon>
        <taxon>Entomophthoromycetes</taxon>
        <taxon>Entomophthorales</taxon>
        <taxon>Entomophthoraceae</taxon>
        <taxon>Entomophthora</taxon>
    </lineage>
</organism>
<proteinExistence type="predicted"/>
<accession>A0ACC2RHS1</accession>
<comment type="caution">
    <text evidence="1">The sequence shown here is derived from an EMBL/GenBank/DDBJ whole genome shotgun (WGS) entry which is preliminary data.</text>
</comment>
<dbReference type="Proteomes" id="UP001165960">
    <property type="component" value="Unassembled WGS sequence"/>
</dbReference>